<keyword evidence="2 4" id="KW-0689">Ribosomal protein</keyword>
<feature type="region of interest" description="Disordered" evidence="6">
    <location>
        <begin position="126"/>
        <end position="172"/>
    </location>
</feature>
<dbReference type="SUPFAM" id="SSF64263">
    <property type="entry name" value="Prokaryotic ribosomal protein L17"/>
    <property type="match status" value="1"/>
</dbReference>
<accession>A0ABN6HCL1</accession>
<dbReference type="InterPro" id="IPR036373">
    <property type="entry name" value="Ribosomal_bL17_sf"/>
</dbReference>
<protein>
    <recommendedName>
        <fullName evidence="4">Large ribosomal subunit protein bL17</fullName>
    </recommendedName>
</protein>
<evidence type="ECO:0000256" key="2">
    <source>
        <dbReference type="ARBA" id="ARBA00022980"/>
    </source>
</evidence>
<dbReference type="HAMAP" id="MF_01368">
    <property type="entry name" value="Ribosomal_bL17"/>
    <property type="match status" value="1"/>
</dbReference>
<dbReference type="Gene3D" id="3.90.1030.10">
    <property type="entry name" value="Ribosomal protein L17"/>
    <property type="match status" value="1"/>
</dbReference>
<dbReference type="PROSITE" id="PS01167">
    <property type="entry name" value="RIBOSOMAL_L17"/>
    <property type="match status" value="1"/>
</dbReference>
<keyword evidence="8" id="KW-1185">Reference proteome</keyword>
<name>A0ABN6HCL1_9BACT</name>
<evidence type="ECO:0000256" key="4">
    <source>
        <dbReference type="HAMAP-Rule" id="MF_01368"/>
    </source>
</evidence>
<comment type="subunit">
    <text evidence="4">Part of the 50S ribosomal subunit. Contacts protein L32.</text>
</comment>
<dbReference type="InterPro" id="IPR047859">
    <property type="entry name" value="Ribosomal_bL17_CS"/>
</dbReference>
<dbReference type="PANTHER" id="PTHR14413:SF16">
    <property type="entry name" value="LARGE RIBOSOMAL SUBUNIT PROTEIN BL17M"/>
    <property type="match status" value="1"/>
</dbReference>
<dbReference type="PANTHER" id="PTHR14413">
    <property type="entry name" value="RIBOSOMAL PROTEIN L17"/>
    <property type="match status" value="1"/>
</dbReference>
<dbReference type="Proteomes" id="UP001374893">
    <property type="component" value="Chromosome"/>
</dbReference>
<dbReference type="RefSeq" id="WP_338686157.1">
    <property type="nucleotide sequence ID" value="NZ_AP024702.1"/>
</dbReference>
<feature type="compositionally biased region" description="Acidic residues" evidence="6">
    <location>
        <begin position="161"/>
        <end position="172"/>
    </location>
</feature>
<reference evidence="7 8" key="1">
    <citation type="submission" date="2021-06" db="EMBL/GenBank/DDBJ databases">
        <title>Complete genome of Haloferula helveola possessing various polysaccharide degrading enzymes.</title>
        <authorList>
            <person name="Takami H."/>
            <person name="Huang C."/>
            <person name="Hamasaki K."/>
        </authorList>
    </citation>
    <scope>NUCLEOTIDE SEQUENCE [LARGE SCALE GENOMIC DNA]</scope>
    <source>
        <strain evidence="7 8">CN-1</strain>
    </source>
</reference>
<feature type="compositionally biased region" description="Basic residues" evidence="6">
    <location>
        <begin position="147"/>
        <end position="156"/>
    </location>
</feature>
<evidence type="ECO:0000256" key="6">
    <source>
        <dbReference type="SAM" id="MobiDB-lite"/>
    </source>
</evidence>
<comment type="similarity">
    <text evidence="1 4 5">Belongs to the bacterial ribosomal protein bL17 family.</text>
</comment>
<feature type="compositionally biased region" description="Low complexity" evidence="6">
    <location>
        <begin position="127"/>
        <end position="139"/>
    </location>
</feature>
<evidence type="ECO:0000313" key="7">
    <source>
        <dbReference type="EMBL" id="BCX49523.1"/>
    </source>
</evidence>
<dbReference type="NCBIfam" id="TIGR00059">
    <property type="entry name" value="L17"/>
    <property type="match status" value="1"/>
</dbReference>
<evidence type="ECO:0000313" key="8">
    <source>
        <dbReference type="Proteomes" id="UP001374893"/>
    </source>
</evidence>
<sequence>MRHRNKTAKLKRTADQRRALLANLACSLIEHGRIRTTLAKAKALRPLAEKLVTLGKRGDLHARRQAVAFLRHKDVAKKLFDEVAPAAKDRPGGYCRITKLGARMTDSAPMAIIEWVDLPGLDEADEAPVAVAEESPAVEEAPEKPAAKKAAKKKAAPKAEAEEETSEAGEVK</sequence>
<evidence type="ECO:0000256" key="1">
    <source>
        <dbReference type="ARBA" id="ARBA00008777"/>
    </source>
</evidence>
<keyword evidence="3 4" id="KW-0687">Ribonucleoprotein</keyword>
<gene>
    <name evidence="4" type="primary">rplQ</name>
    <name evidence="7" type="ORF">HAHE_34310</name>
</gene>
<evidence type="ECO:0000256" key="5">
    <source>
        <dbReference type="RuleBase" id="RU000660"/>
    </source>
</evidence>
<dbReference type="InterPro" id="IPR000456">
    <property type="entry name" value="Ribosomal_bL17"/>
</dbReference>
<dbReference type="Pfam" id="PF01196">
    <property type="entry name" value="Ribosomal_L17"/>
    <property type="match status" value="1"/>
</dbReference>
<organism evidence="7 8">
    <name type="scientific">Haloferula helveola</name>
    <dbReference type="NCBI Taxonomy" id="490095"/>
    <lineage>
        <taxon>Bacteria</taxon>
        <taxon>Pseudomonadati</taxon>
        <taxon>Verrucomicrobiota</taxon>
        <taxon>Verrucomicrobiia</taxon>
        <taxon>Verrucomicrobiales</taxon>
        <taxon>Verrucomicrobiaceae</taxon>
        <taxon>Haloferula</taxon>
    </lineage>
</organism>
<evidence type="ECO:0000256" key="3">
    <source>
        <dbReference type="ARBA" id="ARBA00023274"/>
    </source>
</evidence>
<proteinExistence type="inferred from homology"/>
<dbReference type="EMBL" id="AP024702">
    <property type="protein sequence ID" value="BCX49523.1"/>
    <property type="molecule type" value="Genomic_DNA"/>
</dbReference>